<dbReference type="OrthoDB" id="3530637at2"/>
<keyword evidence="5" id="KW-0411">Iron-sulfur</keyword>
<reference evidence="7 8" key="1">
    <citation type="submission" date="2019-06" db="EMBL/GenBank/DDBJ databases">
        <title>Sequencing the genomes of 1000 actinobacteria strains.</title>
        <authorList>
            <person name="Klenk H.-P."/>
        </authorList>
    </citation>
    <scope>NUCLEOTIDE SEQUENCE [LARGE SCALE GENOMIC DNA]</scope>
    <source>
        <strain evidence="7 8">DSM 45043</strain>
    </source>
</reference>
<dbReference type="InterPro" id="IPR006058">
    <property type="entry name" value="2Fe2S_fd_BS"/>
</dbReference>
<proteinExistence type="predicted"/>
<protein>
    <submittedName>
        <fullName evidence="7">Carbon-monoxide dehydrogenase small subunit</fullName>
    </submittedName>
</protein>
<keyword evidence="3" id="KW-0560">Oxidoreductase</keyword>
<organism evidence="7 8">
    <name type="scientific">Actinomadura hallensis</name>
    <dbReference type="NCBI Taxonomy" id="337895"/>
    <lineage>
        <taxon>Bacteria</taxon>
        <taxon>Bacillati</taxon>
        <taxon>Actinomycetota</taxon>
        <taxon>Actinomycetes</taxon>
        <taxon>Streptosporangiales</taxon>
        <taxon>Thermomonosporaceae</taxon>
        <taxon>Actinomadura</taxon>
    </lineage>
</organism>
<accession>A0A543I769</accession>
<dbReference type="InterPro" id="IPR036010">
    <property type="entry name" value="2Fe-2S_ferredoxin-like_sf"/>
</dbReference>
<evidence type="ECO:0000313" key="7">
    <source>
        <dbReference type="EMBL" id="TQM66456.1"/>
    </source>
</evidence>
<gene>
    <name evidence="7" type="ORF">FHX41_0029</name>
</gene>
<dbReference type="Gene3D" id="1.10.150.120">
    <property type="entry name" value="[2Fe-2S]-binding domain"/>
    <property type="match status" value="1"/>
</dbReference>
<dbReference type="PROSITE" id="PS00197">
    <property type="entry name" value="2FE2S_FER_1"/>
    <property type="match status" value="1"/>
</dbReference>
<keyword evidence="8" id="KW-1185">Reference proteome</keyword>
<comment type="caution">
    <text evidence="7">The sequence shown here is derived from an EMBL/GenBank/DDBJ whole genome shotgun (WGS) entry which is preliminary data.</text>
</comment>
<name>A0A543I769_9ACTN</name>
<keyword evidence="2" id="KW-0479">Metal-binding</keyword>
<evidence type="ECO:0000313" key="8">
    <source>
        <dbReference type="Proteomes" id="UP000316706"/>
    </source>
</evidence>
<evidence type="ECO:0000256" key="4">
    <source>
        <dbReference type="ARBA" id="ARBA00023004"/>
    </source>
</evidence>
<dbReference type="GO" id="GO:0046872">
    <property type="term" value="F:metal ion binding"/>
    <property type="evidence" value="ECO:0007669"/>
    <property type="project" value="UniProtKB-KW"/>
</dbReference>
<dbReference type="GO" id="GO:0016491">
    <property type="term" value="F:oxidoreductase activity"/>
    <property type="evidence" value="ECO:0007669"/>
    <property type="project" value="UniProtKB-KW"/>
</dbReference>
<evidence type="ECO:0000256" key="2">
    <source>
        <dbReference type="ARBA" id="ARBA00022723"/>
    </source>
</evidence>
<evidence type="ECO:0000256" key="3">
    <source>
        <dbReference type="ARBA" id="ARBA00023002"/>
    </source>
</evidence>
<keyword evidence="4" id="KW-0408">Iron</keyword>
<feature type="domain" description="2Fe-2S ferredoxin-type" evidence="6">
    <location>
        <begin position="1"/>
        <end position="77"/>
    </location>
</feature>
<evidence type="ECO:0000256" key="5">
    <source>
        <dbReference type="ARBA" id="ARBA00023014"/>
    </source>
</evidence>
<dbReference type="AlphaFoldDB" id="A0A543I769"/>
<dbReference type="InterPro" id="IPR036884">
    <property type="entry name" value="2Fe-2S-bd_dom_sf"/>
</dbReference>
<dbReference type="Gene3D" id="3.10.20.30">
    <property type="match status" value="1"/>
</dbReference>
<keyword evidence="1" id="KW-0001">2Fe-2S</keyword>
<dbReference type="PANTHER" id="PTHR44379">
    <property type="entry name" value="OXIDOREDUCTASE WITH IRON-SULFUR SUBUNIT"/>
    <property type="match status" value="1"/>
</dbReference>
<dbReference type="EMBL" id="VFPO01000001">
    <property type="protein sequence ID" value="TQM66456.1"/>
    <property type="molecule type" value="Genomic_DNA"/>
</dbReference>
<dbReference type="GO" id="GO:0051537">
    <property type="term" value="F:2 iron, 2 sulfur cluster binding"/>
    <property type="evidence" value="ECO:0007669"/>
    <property type="project" value="UniProtKB-KW"/>
</dbReference>
<evidence type="ECO:0000259" key="6">
    <source>
        <dbReference type="PROSITE" id="PS51085"/>
    </source>
</evidence>
<evidence type="ECO:0000256" key="1">
    <source>
        <dbReference type="ARBA" id="ARBA00022714"/>
    </source>
</evidence>
<dbReference type="InterPro" id="IPR051452">
    <property type="entry name" value="Diverse_Oxidoreductases"/>
</dbReference>
<dbReference type="InterPro" id="IPR001041">
    <property type="entry name" value="2Fe-2S_ferredoxin-type"/>
</dbReference>
<dbReference type="InterPro" id="IPR012675">
    <property type="entry name" value="Beta-grasp_dom_sf"/>
</dbReference>
<dbReference type="SUPFAM" id="SSF47741">
    <property type="entry name" value="CO dehydrogenase ISP C-domain like"/>
    <property type="match status" value="1"/>
</dbReference>
<dbReference type="Pfam" id="PF01799">
    <property type="entry name" value="Fer2_2"/>
    <property type="match status" value="1"/>
</dbReference>
<dbReference type="SUPFAM" id="SSF54292">
    <property type="entry name" value="2Fe-2S ferredoxin-like"/>
    <property type="match status" value="1"/>
</dbReference>
<dbReference type="Proteomes" id="UP000316706">
    <property type="component" value="Unassembled WGS sequence"/>
</dbReference>
<dbReference type="InterPro" id="IPR002888">
    <property type="entry name" value="2Fe-2S-bd"/>
</dbReference>
<dbReference type="PROSITE" id="PS51085">
    <property type="entry name" value="2FE2S_FER_2"/>
    <property type="match status" value="1"/>
</dbReference>
<dbReference type="PANTHER" id="PTHR44379:SF8">
    <property type="entry name" value="XANTHINE DEHYDROGENASE IRON-SULFUR-BINDING SUBUNIT XDHC-RELATED"/>
    <property type="match status" value="1"/>
</dbReference>
<sequence length="166" mass="17567">MMTKLDVNGAVVEVDARPGESLLSVLRGGLGLRGAKEACGRGECGACTVLLDGVPVMSCVLLVEEAEHRRVTTPEGLAEEQRELRRAFAEEGGFQCGFCTPGQIVRACALLDEAPRMSDQELRRAMSGNICRCTGYTQIIAAIRRAAAQREAAGDEAASRAAGGRT</sequence>
<dbReference type="CDD" id="cd00207">
    <property type="entry name" value="fer2"/>
    <property type="match status" value="1"/>
</dbReference>
<dbReference type="Pfam" id="PF00111">
    <property type="entry name" value="Fer2"/>
    <property type="match status" value="1"/>
</dbReference>